<dbReference type="EMBL" id="KE647382">
    <property type="protein sequence ID" value="EQB59660.1"/>
    <property type="molecule type" value="Genomic_DNA"/>
</dbReference>
<dbReference type="VEuPathDB" id="MicrosporidiaDB:NAPIS_ORF02776"/>
<organism evidence="2 3">
    <name type="scientific">Vairimorpha apis BRL 01</name>
    <dbReference type="NCBI Taxonomy" id="1037528"/>
    <lineage>
        <taxon>Eukaryota</taxon>
        <taxon>Fungi</taxon>
        <taxon>Fungi incertae sedis</taxon>
        <taxon>Microsporidia</taxon>
        <taxon>Nosematidae</taxon>
        <taxon>Vairimorpha</taxon>
    </lineage>
</organism>
<proteinExistence type="predicted"/>
<reference evidence="2 3" key="1">
    <citation type="journal article" date="2013" name="BMC Genomics">
        <title>Genome sequencing and comparative genomics of honey bee microsporidia, Nosema apis reveal novel insights into host-parasite interactions.</title>
        <authorList>
            <person name="Chen Yp."/>
            <person name="Pettis J.S."/>
            <person name="Zhao Y."/>
            <person name="Liu X."/>
            <person name="Tallon L.J."/>
            <person name="Sadzewicz L.D."/>
            <person name="Li R."/>
            <person name="Zheng H."/>
            <person name="Huang S."/>
            <person name="Zhang X."/>
            <person name="Hamilton M.C."/>
            <person name="Pernal S.F."/>
            <person name="Melathopoulos A.P."/>
            <person name="Yan X."/>
            <person name="Evans J.D."/>
        </authorList>
    </citation>
    <scope>NUCLEOTIDE SEQUENCE [LARGE SCALE GENOMIC DNA]</scope>
    <source>
        <strain evidence="2 3">BRL 01</strain>
    </source>
</reference>
<keyword evidence="3" id="KW-1185">Reference proteome</keyword>
<protein>
    <submittedName>
        <fullName evidence="2">Uncharacterized protein</fullName>
    </submittedName>
</protein>
<name>T0MF03_9MICR</name>
<evidence type="ECO:0000313" key="2">
    <source>
        <dbReference type="EMBL" id="EQB59660.1"/>
    </source>
</evidence>
<feature type="compositionally biased region" description="Basic and acidic residues" evidence="1">
    <location>
        <begin position="95"/>
        <end position="113"/>
    </location>
</feature>
<dbReference type="AlphaFoldDB" id="T0MF03"/>
<accession>T0MF03</accession>
<feature type="region of interest" description="Disordered" evidence="1">
    <location>
        <begin position="92"/>
        <end position="113"/>
    </location>
</feature>
<evidence type="ECO:0000313" key="3">
    <source>
        <dbReference type="Proteomes" id="UP000053780"/>
    </source>
</evidence>
<gene>
    <name evidence="2" type="ORF">NAPIS_ORF02776</name>
</gene>
<dbReference type="HOGENOM" id="CLU_1034763_0_0_1"/>
<dbReference type="Proteomes" id="UP000053780">
    <property type="component" value="Unassembled WGS sequence"/>
</dbReference>
<sequence length="269" mass="31721">MKFLNKSVDNLINENISDLINEMKFGNKKSRDEEYEREECVEEYKRGDCNEEYERESCDEIIIDEEYERESCDEIIIDEEYKKEDENVFNLNENKNTKDGNEDENIIHDKNSKDNKKVDNMRIDNIKVDSINEENSNDTINIDTINTDTIHENISNTINTDTIHTNTNINTINSPQCTHSSSSSCSTCTNLKLKYKFVNEALKDATIKISKLETLLKNEQIHFITNPVDLYTKLFLLYLEYIPLNKKLTFYTLRRNSFFCQCIFLYITR</sequence>
<evidence type="ECO:0000256" key="1">
    <source>
        <dbReference type="SAM" id="MobiDB-lite"/>
    </source>
</evidence>